<protein>
    <submittedName>
        <fullName evidence="3">2OG-Fe(II) oxygenase</fullName>
    </submittedName>
</protein>
<keyword evidence="1" id="KW-0479">Metal-binding</keyword>
<keyword evidence="4" id="KW-1185">Reference proteome</keyword>
<dbReference type="InterPro" id="IPR056470">
    <property type="entry name" value="BesD/HalB-like"/>
</dbReference>
<feature type="domain" description="Fe2OG dioxygenase" evidence="2">
    <location>
        <begin position="133"/>
        <end position="242"/>
    </location>
</feature>
<dbReference type="PROSITE" id="PS51471">
    <property type="entry name" value="FE2OG_OXY"/>
    <property type="match status" value="1"/>
</dbReference>
<name>A0A858SX51_9RHOB</name>
<dbReference type="Pfam" id="PF23169">
    <property type="entry name" value="HalD"/>
    <property type="match status" value="1"/>
</dbReference>
<evidence type="ECO:0000259" key="2">
    <source>
        <dbReference type="PROSITE" id="PS51471"/>
    </source>
</evidence>
<organism evidence="3 4">
    <name type="scientific">Roseobacter ponti</name>
    <dbReference type="NCBI Taxonomy" id="1891787"/>
    <lineage>
        <taxon>Bacteria</taxon>
        <taxon>Pseudomonadati</taxon>
        <taxon>Pseudomonadota</taxon>
        <taxon>Alphaproteobacteria</taxon>
        <taxon>Rhodobacterales</taxon>
        <taxon>Roseobacteraceae</taxon>
        <taxon>Roseobacter</taxon>
    </lineage>
</organism>
<comment type="similarity">
    <text evidence="1">Belongs to the iron/ascorbate-dependent oxidoreductase family.</text>
</comment>
<evidence type="ECO:0000256" key="1">
    <source>
        <dbReference type="RuleBase" id="RU003682"/>
    </source>
</evidence>
<dbReference type="GO" id="GO:0046872">
    <property type="term" value="F:metal ion binding"/>
    <property type="evidence" value="ECO:0007669"/>
    <property type="project" value="UniProtKB-KW"/>
</dbReference>
<keyword evidence="1" id="KW-0560">Oxidoreductase</keyword>
<proteinExistence type="inferred from homology"/>
<dbReference type="SUPFAM" id="SSF51197">
    <property type="entry name" value="Clavaminate synthase-like"/>
    <property type="match status" value="1"/>
</dbReference>
<reference evidence="3 4" key="1">
    <citation type="submission" date="2020-02" db="EMBL/GenBank/DDBJ databases">
        <title>Genome sequence of Roseobacter ponti.</title>
        <authorList>
            <person name="Hollensteiner J."/>
            <person name="Schneider D."/>
            <person name="Poehlein A."/>
            <person name="Daniel R."/>
        </authorList>
    </citation>
    <scope>NUCLEOTIDE SEQUENCE [LARGE SCALE GENOMIC DNA]</scope>
    <source>
        <strain evidence="3 4">DSM 106830</strain>
    </source>
</reference>
<dbReference type="EMBL" id="CP048788">
    <property type="protein sequence ID" value="QJF52588.1"/>
    <property type="molecule type" value="Genomic_DNA"/>
</dbReference>
<accession>A0A858SX51</accession>
<keyword evidence="1" id="KW-0408">Iron</keyword>
<dbReference type="Gene3D" id="2.60.120.620">
    <property type="entry name" value="q2cbj1_9rhob like domain"/>
    <property type="match status" value="1"/>
</dbReference>
<sequence length="261" mass="29355">MRDVIDLNRYPLDQPGSPAWLTLVEACKSKLAEDGLFNLPGFVRQAALREAVTAFKPILAKNAFLHRRRHNIYFKRSVDGLPDTHPALQTFETSNKTICADQMDQAVVIRLYEWPPFARFLAAVMGKTELFAMADPLARVNVMSYSEGEALNWHFDRSEFTTTLLLQAPEAGGDFEYDKDLRSDSDPNYEGVADLLQGRRSPTLMRVTPGTLNIFKGKNTAHRVTPVKGASDRIIAVFSYYDRPGVQFSADERIGFYGRAS</sequence>
<evidence type="ECO:0000313" key="3">
    <source>
        <dbReference type="EMBL" id="QJF52588.1"/>
    </source>
</evidence>
<dbReference type="Proteomes" id="UP000503308">
    <property type="component" value="Chromosome"/>
</dbReference>
<dbReference type="GO" id="GO:0016491">
    <property type="term" value="F:oxidoreductase activity"/>
    <property type="evidence" value="ECO:0007669"/>
    <property type="project" value="UniProtKB-KW"/>
</dbReference>
<gene>
    <name evidence="3" type="ORF">G3256_16125</name>
</gene>
<dbReference type="RefSeq" id="WP_169641809.1">
    <property type="nucleotide sequence ID" value="NZ_CP048788.1"/>
</dbReference>
<evidence type="ECO:0000313" key="4">
    <source>
        <dbReference type="Proteomes" id="UP000503308"/>
    </source>
</evidence>
<dbReference type="KEGG" id="rpon:G3256_16125"/>
<dbReference type="InterPro" id="IPR005123">
    <property type="entry name" value="Oxoglu/Fe-dep_dioxygenase_dom"/>
</dbReference>
<dbReference type="AlphaFoldDB" id="A0A858SX51"/>